<dbReference type="InterPro" id="IPR036942">
    <property type="entry name" value="Beta-barrel_TonB_sf"/>
</dbReference>
<keyword evidence="4" id="KW-0798">TonB box</keyword>
<dbReference type="GO" id="GO:0009279">
    <property type="term" value="C:cell outer membrane"/>
    <property type="evidence" value="ECO:0007669"/>
    <property type="project" value="UniProtKB-SubCell"/>
</dbReference>
<evidence type="ECO:0000256" key="2">
    <source>
        <dbReference type="ARBA" id="ARBA00023136"/>
    </source>
</evidence>
<evidence type="ECO:0000256" key="6">
    <source>
        <dbReference type="SAM" id="SignalP"/>
    </source>
</evidence>
<gene>
    <name evidence="9" type="ORF">GCM10011342_22790</name>
</gene>
<keyword evidence="3" id="KW-0998">Cell outer membrane</keyword>
<feature type="chain" id="PRO_5035194182" description="TonB-dependent receptor" evidence="6">
    <location>
        <begin position="38"/>
        <end position="1241"/>
    </location>
</feature>
<dbReference type="Gene3D" id="2.40.170.20">
    <property type="entry name" value="TonB-dependent receptor, beta-barrel domain"/>
    <property type="match status" value="1"/>
</dbReference>
<feature type="domain" description="TonB-dependent receptor plug" evidence="8">
    <location>
        <begin position="72"/>
        <end position="183"/>
    </location>
</feature>
<organism evidence="9 10">
    <name type="scientific">Aquisalinus flavus</name>
    <dbReference type="NCBI Taxonomy" id="1526572"/>
    <lineage>
        <taxon>Bacteria</taxon>
        <taxon>Pseudomonadati</taxon>
        <taxon>Pseudomonadota</taxon>
        <taxon>Alphaproteobacteria</taxon>
        <taxon>Parvularculales</taxon>
        <taxon>Parvularculaceae</taxon>
        <taxon>Aquisalinus</taxon>
    </lineage>
</organism>
<dbReference type="RefSeq" id="WP_188158302.1">
    <property type="nucleotide sequence ID" value="NZ_BMGH01000001.1"/>
</dbReference>
<evidence type="ECO:0000256" key="3">
    <source>
        <dbReference type="ARBA" id="ARBA00023237"/>
    </source>
</evidence>
<evidence type="ECO:0008006" key="11">
    <source>
        <dbReference type="Google" id="ProtNLM"/>
    </source>
</evidence>
<feature type="region of interest" description="Disordered" evidence="5">
    <location>
        <begin position="1098"/>
        <end position="1119"/>
    </location>
</feature>
<evidence type="ECO:0000256" key="1">
    <source>
        <dbReference type="ARBA" id="ARBA00004442"/>
    </source>
</evidence>
<name>A0A8J2V7Q0_9PROT</name>
<evidence type="ECO:0000313" key="9">
    <source>
        <dbReference type="EMBL" id="GGD13483.1"/>
    </source>
</evidence>
<dbReference type="InterPro" id="IPR010104">
    <property type="entry name" value="TonB_rcpt_bac"/>
</dbReference>
<dbReference type="NCBIfam" id="TIGR01782">
    <property type="entry name" value="TonB-Xanth-Caul"/>
    <property type="match status" value="1"/>
</dbReference>
<dbReference type="AlphaFoldDB" id="A0A8J2V7Q0"/>
<evidence type="ECO:0000259" key="7">
    <source>
        <dbReference type="Pfam" id="PF00593"/>
    </source>
</evidence>
<keyword evidence="6" id="KW-0732">Signal</keyword>
<evidence type="ECO:0000256" key="5">
    <source>
        <dbReference type="SAM" id="MobiDB-lite"/>
    </source>
</evidence>
<keyword evidence="2 4" id="KW-0472">Membrane</keyword>
<accession>A0A8J2V7Q0</accession>
<protein>
    <recommendedName>
        <fullName evidence="11">TonB-dependent receptor</fullName>
    </recommendedName>
</protein>
<dbReference type="InterPro" id="IPR037066">
    <property type="entry name" value="Plug_dom_sf"/>
</dbReference>
<dbReference type="Proteomes" id="UP000613582">
    <property type="component" value="Unassembled WGS sequence"/>
</dbReference>
<reference evidence="9" key="1">
    <citation type="journal article" date="2014" name="Int. J. Syst. Evol. Microbiol.">
        <title>Complete genome sequence of Corynebacterium casei LMG S-19264T (=DSM 44701T), isolated from a smear-ripened cheese.</title>
        <authorList>
            <consortium name="US DOE Joint Genome Institute (JGI-PGF)"/>
            <person name="Walter F."/>
            <person name="Albersmeier A."/>
            <person name="Kalinowski J."/>
            <person name="Ruckert C."/>
        </authorList>
    </citation>
    <scope>NUCLEOTIDE SEQUENCE</scope>
    <source>
        <strain evidence="9">CGMCC 1.12921</strain>
    </source>
</reference>
<comment type="similarity">
    <text evidence="4">Belongs to the TonB-dependent receptor family.</text>
</comment>
<dbReference type="Gene3D" id="2.170.130.10">
    <property type="entry name" value="TonB-dependent receptor, plug domain"/>
    <property type="match status" value="1"/>
</dbReference>
<dbReference type="SUPFAM" id="SSF56935">
    <property type="entry name" value="Porins"/>
    <property type="match status" value="1"/>
</dbReference>
<dbReference type="EMBL" id="BMGH01000001">
    <property type="protein sequence ID" value="GGD13483.1"/>
    <property type="molecule type" value="Genomic_DNA"/>
</dbReference>
<evidence type="ECO:0000313" key="10">
    <source>
        <dbReference type="Proteomes" id="UP000613582"/>
    </source>
</evidence>
<proteinExistence type="inferred from homology"/>
<evidence type="ECO:0000256" key="4">
    <source>
        <dbReference type="RuleBase" id="RU003357"/>
    </source>
</evidence>
<comment type="caution">
    <text evidence="9">The sequence shown here is derived from an EMBL/GenBank/DDBJ whole genome shotgun (WGS) entry which is preliminary data.</text>
</comment>
<feature type="domain" description="TonB-dependent receptor-like beta-barrel" evidence="7">
    <location>
        <begin position="556"/>
        <end position="1201"/>
    </location>
</feature>
<dbReference type="Pfam" id="PF07715">
    <property type="entry name" value="Plug"/>
    <property type="match status" value="1"/>
</dbReference>
<reference evidence="9" key="2">
    <citation type="submission" date="2020-09" db="EMBL/GenBank/DDBJ databases">
        <authorList>
            <person name="Sun Q."/>
            <person name="Zhou Y."/>
        </authorList>
    </citation>
    <scope>NUCLEOTIDE SEQUENCE</scope>
    <source>
        <strain evidence="9">CGMCC 1.12921</strain>
    </source>
</reference>
<dbReference type="PANTHER" id="PTHR40980">
    <property type="entry name" value="PLUG DOMAIN-CONTAINING PROTEIN"/>
    <property type="match status" value="1"/>
</dbReference>
<dbReference type="InterPro" id="IPR012910">
    <property type="entry name" value="Plug_dom"/>
</dbReference>
<sequence length="1241" mass="135600">MKSLNSSSKTRAWALTGASALVLGVAGIPFAPSMAFAQDDVEATDENEEIESDDTIVVTGVRSSLRSAQQIKRSADTVVDSITATDIGAFPDKSIAEALQRVAGITVNRFAASSDTAHFSAEPSGVIVRGLQQVRSEFNGRDTFSANSSRGLSWSDISPELMAGVDTYKNQTAELIEGGIAGTINLRTRVPFDSNGRLIALSANANYNNLAEATTPEISGIFSDRWDTEIGEFGIMANAAFSEVQTKSEGVQLYRANRFGVNYQADENGVYSQNDRECGVNIFTADGRNIQYNAPGFAIYDDLRCNNNGQIDESDGIFFLPSQIFVRDNTYYRERTGVSLAAQWQDPSKKWLATAQYQRSEYDQRWEEYVVFGVPADFSFGQSIFYVVPNQDINADGVSLGDPRPPQWLAGTDPFTFNNDGLFQQGTIVNDTGWWGSDSTAASRFLSNGDGEALVNPCYGWNGCAPRQRGTDILTESRSNNNTNLTEDFGFNLKFAPTDRLRFNFDAQYVDASVSNYDITAALQTFGNLTLDLTGDIPDIGIAPGININYTDGEAAGAANTNAEYQSNTYDNSVFGDPSNYFIKHIMDHIEDSEGTETAFRGDVEYDVENGWVRSVKLGARYANREQLIRNSTYNWQNVANNWTEGNAAYANPNAGPVASADLFSGVQGRFGPDGFLGYQPGGVETLPFGIDLGGTDLGPDEWVFFNMDLLQDREGFANAFGREAVGGIGNDGHWSPICSGGGERGPNAANPAFREMPGSCYGPGEIADVQEETFAGYAQLNFGGSDTELFGIPFSGNIGVRYVETNNSSTGSLIIPTLPDVYFAEYEVATDTDTGDPILDPDTGETTYRVTSNILPRTFENLACYRLAPRADQETGDLSAPPVAFTPGCYVSQDQFNFLSGGNIETTTEQKHEHWMPSFNIKFDLSEEWLIRFAASRAMSRPDIGTLRNFANVGVSVPNASGDFDPQLYSTNSAGEITGITPIYRGSAQNPFLAPVMANQFDISLERYFADVGSFSFAVFYKEFEDYIQVGEYEREVTNNGVTETALIRGPLNGEGASIQGFEVAYQRFFDFLPSPWDGFGVQANYTFVDNQGVSTDRVVSDGPSGDGEDSGQVGGGAENQVQVDRLEGLSDHSYNLVGMYEKGPFAARLAYNWRSEYMITALDCCVATPIWNEEQGFLDASLRYRVNDNVELSVQGQNLLNTKTVTESQVQNSSEGGFRLPGSTFQNDVRYTFGVRMKF</sequence>
<dbReference type="Pfam" id="PF00593">
    <property type="entry name" value="TonB_dep_Rec_b-barrel"/>
    <property type="match status" value="1"/>
</dbReference>
<comment type="subcellular location">
    <subcellularLocation>
        <location evidence="1 4">Cell outer membrane</location>
    </subcellularLocation>
</comment>
<dbReference type="InterPro" id="IPR000531">
    <property type="entry name" value="Beta-barrel_TonB"/>
</dbReference>
<evidence type="ECO:0000259" key="8">
    <source>
        <dbReference type="Pfam" id="PF07715"/>
    </source>
</evidence>
<feature type="signal peptide" evidence="6">
    <location>
        <begin position="1"/>
        <end position="37"/>
    </location>
</feature>
<keyword evidence="10" id="KW-1185">Reference proteome</keyword>
<dbReference type="PANTHER" id="PTHR40980:SF3">
    <property type="entry name" value="TONB-DEPENDENT RECEPTOR-LIKE BETA-BARREL DOMAIN-CONTAINING PROTEIN"/>
    <property type="match status" value="1"/>
</dbReference>